<dbReference type="Pfam" id="PF21274">
    <property type="entry name" value="Rng_hyd_C"/>
    <property type="match status" value="1"/>
</dbReference>
<name>A0A6J4KR29_9CHLR</name>
<gene>
    <name evidence="1" type="ORF">AVDCRST_MAG93-5262</name>
</gene>
<dbReference type="EMBL" id="CADCTR010001775">
    <property type="protein sequence ID" value="CAA9311631.1"/>
    <property type="molecule type" value="Genomic_DNA"/>
</dbReference>
<organism evidence="1">
    <name type="scientific">uncultured Chloroflexia bacterium</name>
    <dbReference type="NCBI Taxonomy" id="1672391"/>
    <lineage>
        <taxon>Bacteria</taxon>
        <taxon>Bacillati</taxon>
        <taxon>Chloroflexota</taxon>
        <taxon>Chloroflexia</taxon>
        <taxon>environmental samples</taxon>
    </lineage>
</organism>
<accession>A0A6J4KR29</accession>
<dbReference type="Gene3D" id="3.40.30.120">
    <property type="match status" value="1"/>
</dbReference>
<dbReference type="AlphaFoldDB" id="A0A6J4KR29"/>
<reference evidence="1" key="1">
    <citation type="submission" date="2020-02" db="EMBL/GenBank/DDBJ databases">
        <authorList>
            <person name="Meier V. D."/>
        </authorList>
    </citation>
    <scope>NUCLEOTIDE SEQUENCE</scope>
    <source>
        <strain evidence="1">AVDCRST_MAG93</strain>
    </source>
</reference>
<proteinExistence type="predicted"/>
<evidence type="ECO:0000313" key="1">
    <source>
        <dbReference type="EMBL" id="CAA9311631.1"/>
    </source>
</evidence>
<protein>
    <submittedName>
        <fullName evidence="1">2-polyprenyl-6-methoxyphenol hydroxylase and related FAD-dependent oxidoreductases</fullName>
    </submittedName>
</protein>
<sequence length="78" mass="8219">MLLNLGEPGGFDITPWADRVRLIDAEYVGTWELPAIGAVTAPTAVLIRPDGYASWVGDLSHLGLADALTTWFGPPAAA</sequence>